<dbReference type="Gene3D" id="3.20.20.10">
    <property type="entry name" value="Alanine racemase"/>
    <property type="match status" value="1"/>
</dbReference>
<dbReference type="GO" id="GO:0008836">
    <property type="term" value="F:diaminopimelate decarboxylase activity"/>
    <property type="evidence" value="ECO:0007669"/>
    <property type="project" value="TreeGrafter"/>
</dbReference>
<keyword evidence="2 3" id="KW-0663">Pyridoxal phosphate</keyword>
<feature type="domain" description="Orn/DAP/Arg decarboxylase 2 C-terminal" evidence="5">
    <location>
        <begin position="289"/>
        <end position="381"/>
    </location>
</feature>
<evidence type="ECO:0000259" key="6">
    <source>
        <dbReference type="Pfam" id="PF02784"/>
    </source>
</evidence>
<feature type="active site" description="Proton donor" evidence="3">
    <location>
        <position position="354"/>
    </location>
</feature>
<dbReference type="PROSITE" id="PS00879">
    <property type="entry name" value="ODR_DC_2_2"/>
    <property type="match status" value="1"/>
</dbReference>
<evidence type="ECO:0000313" key="7">
    <source>
        <dbReference type="EMBL" id="SPJ33036.1"/>
    </source>
</evidence>
<evidence type="ECO:0000256" key="2">
    <source>
        <dbReference type="ARBA" id="ARBA00022898"/>
    </source>
</evidence>
<comment type="cofactor">
    <cofactor evidence="1 3">
        <name>pyridoxal 5'-phosphate</name>
        <dbReference type="ChEBI" id="CHEBI:597326"/>
    </cofactor>
</comment>
<evidence type="ECO:0000259" key="5">
    <source>
        <dbReference type="Pfam" id="PF00278"/>
    </source>
</evidence>
<dbReference type="SUPFAM" id="SSF51419">
    <property type="entry name" value="PLP-binding barrel"/>
    <property type="match status" value="1"/>
</dbReference>
<feature type="modified residue" description="N6-(pyridoxal phosphate)lysine" evidence="3">
    <location>
        <position position="64"/>
    </location>
</feature>
<dbReference type="InterPro" id="IPR002433">
    <property type="entry name" value="Orn_de-COase"/>
</dbReference>
<name>A0A2R8CJH2_9GAMM</name>
<dbReference type="InterPro" id="IPR009006">
    <property type="entry name" value="Ala_racemase/Decarboxylase_C"/>
</dbReference>
<evidence type="ECO:0000256" key="1">
    <source>
        <dbReference type="ARBA" id="ARBA00001933"/>
    </source>
</evidence>
<dbReference type="GO" id="GO:0006596">
    <property type="term" value="P:polyamine biosynthetic process"/>
    <property type="evidence" value="ECO:0007669"/>
    <property type="project" value="InterPro"/>
</dbReference>
<dbReference type="PANTHER" id="PTHR43727">
    <property type="entry name" value="DIAMINOPIMELATE DECARBOXYLASE"/>
    <property type="match status" value="1"/>
</dbReference>
<dbReference type="RefSeq" id="WP_243409115.1">
    <property type="nucleotide sequence ID" value="NZ_ONZI01000001.1"/>
</dbReference>
<gene>
    <name evidence="7" type="primary">btrK</name>
    <name evidence="7" type="ORF">KSP9073_01039</name>
</gene>
<dbReference type="EMBL" id="ONZI01000001">
    <property type="protein sequence ID" value="SPJ33036.1"/>
    <property type="molecule type" value="Genomic_DNA"/>
</dbReference>
<accession>A0A2R8CJH2</accession>
<dbReference type="Proteomes" id="UP000244934">
    <property type="component" value="Unassembled WGS sequence"/>
</dbReference>
<dbReference type="InterPro" id="IPR022657">
    <property type="entry name" value="De-COase2_CS"/>
</dbReference>
<evidence type="ECO:0000313" key="8">
    <source>
        <dbReference type="Proteomes" id="UP000244934"/>
    </source>
</evidence>
<dbReference type="Pfam" id="PF02784">
    <property type="entry name" value="Orn_Arg_deC_N"/>
    <property type="match status" value="1"/>
</dbReference>
<dbReference type="CDD" id="cd06843">
    <property type="entry name" value="PLPDE_III_PvsE_like"/>
    <property type="match status" value="1"/>
</dbReference>
<evidence type="ECO:0000256" key="4">
    <source>
        <dbReference type="RuleBase" id="RU003737"/>
    </source>
</evidence>
<protein>
    <submittedName>
        <fullName evidence="7">L-glutamyl-[BtrI acyl-carrier protein] decarboxylase</fullName>
        <ecNumber evidence="7">4.1.1.95</ecNumber>
    </submittedName>
</protein>
<dbReference type="EC" id="4.1.1.95" evidence="7"/>
<dbReference type="PANTHER" id="PTHR43727:SF2">
    <property type="entry name" value="GROUP IV DECARBOXYLASE"/>
    <property type="match status" value="1"/>
</dbReference>
<sequence length="424" mass="46604">MSEASLSTTGCELPPRLRQAILQARKSSEAPMAAFFYDLDALAHHADEMYAALPEGVELYYAIKANSETPVLETLASRVDGFELSSGGELSRAASCATPRPWLLSGPGKLDSELEEAIKRGVSAIHLESLNEIDRLAVLARRLDQVQPVFVRINPALPEAYATRLNMAGRATPFGIDESELPEAIMRIEACDHLVLKGFHIHAMSHQADSTRHAALIAHYLERWPVWRALARYPERLTHLNVGGGLGVDYVHGRHFDWPALCTEVATLRNAMTAPPVVRFEVGRFLSAFCGYYVMEVLDRKTSHGEHFLICRGGTHQFRLPPAQGHDHPVLHLPRQVPPTDEAGRRWSVVGQLCTPKDVLSRGRELGGVSVGDLLVLPLAGAYGYNISHADFLCHPRPRLHFLPVESTGPVNERSLAAVSEAGP</sequence>
<dbReference type="PRINTS" id="PR01179">
    <property type="entry name" value="ODADCRBXLASE"/>
</dbReference>
<keyword evidence="8" id="KW-1185">Reference proteome</keyword>
<dbReference type="InterPro" id="IPR022643">
    <property type="entry name" value="De-COase2_C"/>
</dbReference>
<dbReference type="InterPro" id="IPR000183">
    <property type="entry name" value="Orn/DAP/Arg_de-COase"/>
</dbReference>
<dbReference type="InterPro" id="IPR022644">
    <property type="entry name" value="De-COase2_N"/>
</dbReference>
<dbReference type="SUPFAM" id="SSF50621">
    <property type="entry name" value="Alanine racemase C-terminal domain-like"/>
    <property type="match status" value="1"/>
</dbReference>
<comment type="similarity">
    <text evidence="4">Belongs to the Orn/Lys/Arg decarboxylase class-II family.</text>
</comment>
<dbReference type="AlphaFoldDB" id="A0A2R8CJH2"/>
<dbReference type="InterPro" id="IPR029066">
    <property type="entry name" value="PLP-binding_barrel"/>
</dbReference>
<dbReference type="Gene3D" id="2.40.37.10">
    <property type="entry name" value="Lyase, Ornithine Decarboxylase, Chain A, domain 1"/>
    <property type="match status" value="1"/>
</dbReference>
<dbReference type="GO" id="GO:0009089">
    <property type="term" value="P:lysine biosynthetic process via diaminopimelate"/>
    <property type="evidence" value="ECO:0007669"/>
    <property type="project" value="TreeGrafter"/>
</dbReference>
<feature type="domain" description="Orn/DAP/Arg decarboxylase 2 N-terminal" evidence="6">
    <location>
        <begin position="42"/>
        <end position="288"/>
    </location>
</feature>
<organism evidence="7 8">
    <name type="scientific">Kushneria phyllosphaerae</name>
    <dbReference type="NCBI Taxonomy" id="2100822"/>
    <lineage>
        <taxon>Bacteria</taxon>
        <taxon>Pseudomonadati</taxon>
        <taxon>Pseudomonadota</taxon>
        <taxon>Gammaproteobacteria</taxon>
        <taxon>Oceanospirillales</taxon>
        <taxon>Halomonadaceae</taxon>
        <taxon>Kushneria</taxon>
    </lineage>
</organism>
<evidence type="ECO:0000256" key="3">
    <source>
        <dbReference type="PIRSR" id="PIRSR600183-50"/>
    </source>
</evidence>
<keyword evidence="7" id="KW-0456">Lyase</keyword>
<dbReference type="Pfam" id="PF00278">
    <property type="entry name" value="Orn_DAP_Arg_deC"/>
    <property type="match status" value="1"/>
</dbReference>
<dbReference type="PRINTS" id="PR01182">
    <property type="entry name" value="ORNDCRBXLASE"/>
</dbReference>
<proteinExistence type="inferred from homology"/>
<reference evidence="8" key="1">
    <citation type="submission" date="2018-03" db="EMBL/GenBank/DDBJ databases">
        <authorList>
            <person name="Navarro De La Torre S."/>
        </authorList>
    </citation>
    <scope>NUCLEOTIDE SEQUENCE [LARGE SCALE GENOMIC DNA]</scope>
    <source>
        <strain evidence="8">EAod3</strain>
    </source>
</reference>